<comment type="caution">
    <text evidence="6">The sequence shown here is derived from an EMBL/GenBank/DDBJ whole genome shotgun (WGS) entry which is preliminary data.</text>
</comment>
<dbReference type="InterPro" id="IPR000119">
    <property type="entry name" value="Hist_DNA-bd"/>
</dbReference>
<dbReference type="CDD" id="cd00591">
    <property type="entry name" value="HU_IHF"/>
    <property type="match status" value="1"/>
</dbReference>
<evidence type="ECO:0000256" key="4">
    <source>
        <dbReference type="SAM" id="MobiDB-lite"/>
    </source>
</evidence>
<dbReference type="Pfam" id="PF00216">
    <property type="entry name" value="Bac_DNA_binding"/>
    <property type="match status" value="1"/>
</dbReference>
<feature type="region of interest" description="Disordered" evidence="4">
    <location>
        <begin position="114"/>
        <end position="219"/>
    </location>
</feature>
<proteinExistence type="inferred from homology"/>
<feature type="transmembrane region" description="Helical" evidence="5">
    <location>
        <begin position="244"/>
        <end position="267"/>
    </location>
</feature>
<keyword evidence="7" id="KW-1185">Reference proteome</keyword>
<accession>G1W949</accession>
<evidence type="ECO:0000256" key="5">
    <source>
        <dbReference type="SAM" id="Phobius"/>
    </source>
</evidence>
<keyword evidence="5" id="KW-0812">Transmembrane</keyword>
<dbReference type="InterPro" id="IPR010992">
    <property type="entry name" value="IHF-like_DNA-bd_dom_sf"/>
</dbReference>
<dbReference type="SMART" id="SM00411">
    <property type="entry name" value="BHL"/>
    <property type="match status" value="1"/>
</dbReference>
<gene>
    <name evidence="6" type="ORF">HMPREF9431_00350</name>
</gene>
<dbReference type="PANTHER" id="PTHR33175">
    <property type="entry name" value="DNA-BINDING PROTEIN HU"/>
    <property type="match status" value="1"/>
</dbReference>
<keyword evidence="5" id="KW-0472">Membrane</keyword>
<dbReference type="OrthoDB" id="9811567at2"/>
<evidence type="ECO:0008006" key="8">
    <source>
        <dbReference type="Google" id="ProtNLM"/>
    </source>
</evidence>
<keyword evidence="2" id="KW-0238">DNA-binding</keyword>
<organism evidence="6 7">
    <name type="scientific">Segatella oulorum F0390</name>
    <dbReference type="NCBI Taxonomy" id="702438"/>
    <lineage>
        <taxon>Bacteria</taxon>
        <taxon>Pseudomonadati</taxon>
        <taxon>Bacteroidota</taxon>
        <taxon>Bacteroidia</taxon>
        <taxon>Bacteroidales</taxon>
        <taxon>Prevotellaceae</taxon>
        <taxon>Segatella</taxon>
    </lineage>
</organism>
<reference evidence="6 7" key="1">
    <citation type="submission" date="2011-07" db="EMBL/GenBank/DDBJ databases">
        <title>The Genome Sequence of Prevotella oulorum F0390.</title>
        <authorList>
            <consortium name="The Broad Institute Genome Sequencing Platform"/>
            <consortium name="The Broad Institute Genome Sequencing Center for Infectious Disease"/>
            <person name="Earl A."/>
            <person name="Ward D."/>
            <person name="Feldgarden M."/>
            <person name="Gevers D."/>
            <person name="Izard J."/>
            <person name="Ganesan A."/>
            <person name="Baranova O.V."/>
            <person name="Blanton J.M."/>
            <person name="Tanner A.C."/>
            <person name="Dewhirst F.E."/>
            <person name="Young S.K."/>
            <person name="Zeng Q."/>
            <person name="Gargeya S."/>
            <person name="Fitzgerald M."/>
            <person name="Haas B."/>
            <person name="Abouelleil A."/>
            <person name="Alvarado L."/>
            <person name="Arachchi H.M."/>
            <person name="Berlin A."/>
            <person name="Brown A."/>
            <person name="Chapman S.B."/>
            <person name="Chen Z."/>
            <person name="Dunbar C."/>
            <person name="Freedman E."/>
            <person name="Gearin G."/>
            <person name="Gellesch M."/>
            <person name="Goldberg J."/>
            <person name="Griggs A."/>
            <person name="Gujja S."/>
            <person name="Heiman D."/>
            <person name="Howarth C."/>
            <person name="Larson L."/>
            <person name="Lui A."/>
            <person name="MacDonald P.J.P."/>
            <person name="Mehta T."/>
            <person name="Montmayeur A."/>
            <person name="Murphy C."/>
            <person name="Neiman D."/>
            <person name="Pearson M."/>
            <person name="Priest M."/>
            <person name="Roberts A."/>
            <person name="Saif S."/>
            <person name="Shea T."/>
            <person name="Shenoy N."/>
            <person name="Sisk P."/>
            <person name="Stolte C."/>
            <person name="Sykes S."/>
            <person name="Wortman J."/>
            <person name="Nusbaum C."/>
            <person name="Birren B."/>
        </authorList>
    </citation>
    <scope>NUCLEOTIDE SEQUENCE [LARGE SCALE GENOMIC DNA]</scope>
    <source>
        <strain evidence="6 7">F0390</strain>
    </source>
</reference>
<name>G1W949_9BACT</name>
<dbReference type="Gene3D" id="4.10.520.10">
    <property type="entry name" value="IHF-like DNA-binding proteins"/>
    <property type="match status" value="1"/>
</dbReference>
<evidence type="ECO:0000313" key="7">
    <source>
        <dbReference type="Proteomes" id="UP000005141"/>
    </source>
</evidence>
<evidence type="ECO:0000256" key="2">
    <source>
        <dbReference type="ARBA" id="ARBA00023125"/>
    </source>
</evidence>
<dbReference type="eggNOG" id="COG1388">
    <property type="taxonomic scope" value="Bacteria"/>
</dbReference>
<dbReference type="HOGENOM" id="CLU_029436_1_0_10"/>
<dbReference type="GO" id="GO:0003677">
    <property type="term" value="F:DNA binding"/>
    <property type="evidence" value="ECO:0007669"/>
    <property type="project" value="UniProtKB-KW"/>
</dbReference>
<dbReference type="GO" id="GO:0030527">
    <property type="term" value="F:structural constituent of chromatin"/>
    <property type="evidence" value="ECO:0007669"/>
    <property type="project" value="InterPro"/>
</dbReference>
<dbReference type="Proteomes" id="UP000005141">
    <property type="component" value="Unassembled WGS sequence"/>
</dbReference>
<keyword evidence="5" id="KW-1133">Transmembrane helix</keyword>
<dbReference type="SUPFAM" id="SSF47729">
    <property type="entry name" value="IHF-like DNA-binding proteins"/>
    <property type="match status" value="1"/>
</dbReference>
<feature type="region of interest" description="Disordered" evidence="4">
    <location>
        <begin position="316"/>
        <end position="341"/>
    </location>
</feature>
<protein>
    <recommendedName>
        <fullName evidence="8">LysM domain-containing protein</fullName>
    </recommendedName>
</protein>
<feature type="compositionally biased region" description="Low complexity" evidence="4">
    <location>
        <begin position="181"/>
        <end position="203"/>
    </location>
</feature>
<dbReference type="EMBL" id="ADGI01000015">
    <property type="protein sequence ID" value="EGV34390.1"/>
    <property type="molecule type" value="Genomic_DNA"/>
</dbReference>
<dbReference type="PANTHER" id="PTHR33175:SF2">
    <property type="entry name" value="INTEGRATION HOST FACTOR SUBUNIT ALPHA"/>
    <property type="match status" value="1"/>
</dbReference>
<dbReference type="GO" id="GO:0005829">
    <property type="term" value="C:cytosol"/>
    <property type="evidence" value="ECO:0007669"/>
    <property type="project" value="TreeGrafter"/>
</dbReference>
<evidence type="ECO:0000313" key="6">
    <source>
        <dbReference type="EMBL" id="EGV34390.1"/>
    </source>
</evidence>
<dbReference type="AlphaFoldDB" id="G1W949"/>
<comment type="similarity">
    <text evidence="1 3">Belongs to the bacterial histone-like protein family.</text>
</comment>
<dbReference type="PATRIC" id="fig|702438.4.peg.357"/>
<evidence type="ECO:0000256" key="3">
    <source>
        <dbReference type="RuleBase" id="RU003939"/>
    </source>
</evidence>
<dbReference type="eggNOG" id="COG0776">
    <property type="taxonomic scope" value="Bacteria"/>
</dbReference>
<evidence type="ECO:0000256" key="1">
    <source>
        <dbReference type="ARBA" id="ARBA00010529"/>
    </source>
</evidence>
<sequence>MINLKELAKHLVEKHELTVADAEHFVTQFIETLQESVLSEKLVKVKGLGAFKLTPISARESVDVNTGGRIVIEGRDKITFTPDNAMKDLVNRPFSQFDTVVLNTGVAFDEAMETDDTEVEDAIPSAEEKTERSIANAESTVALAEVEKMSEPAHPITTETKDSEAEASASVAGTVKSEPWPASSPTVPPETAAPTTGATDGEPSIAKEPPTTVAKQAAVAVPTNEPVPEIGIELDTFPQPTQRWVKWTTGICACLLIALMGTCFYLMGELHLRNNRIDNLMALMQQKQAKKEVKRSIAPTASSTVNKQFAKNDSLIKQAQQQQQQASKGDTQEKQPPTAAIKQPSIPNEYEAINQSDARIRTGAYDIVGIKTMVKVEAGQTLHAISRAYLGSGMECYIEALNRDKLPLKAGDKIKIPLLKLKKHKRTMHSSSH</sequence>